<reference evidence="8" key="1">
    <citation type="journal article" date="2015" name="Nat. Genet.">
        <title>The genome and transcriptome of the zoonotic hookworm Ancylostoma ceylanicum identify infection-specific gene families.</title>
        <authorList>
            <person name="Schwarz E.M."/>
            <person name="Hu Y."/>
            <person name="Antoshechkin I."/>
            <person name="Miller M.M."/>
            <person name="Sternberg P.W."/>
            <person name="Aroian R.V."/>
        </authorList>
    </citation>
    <scope>NUCLEOTIDE SEQUENCE</scope>
    <source>
        <strain evidence="8">HY135</strain>
    </source>
</reference>
<evidence type="ECO:0000256" key="4">
    <source>
        <dbReference type="SAM" id="MobiDB-lite"/>
    </source>
</evidence>
<comment type="caution">
    <text evidence="7">The sequence shown here is derived from an EMBL/GenBank/DDBJ whole genome shotgun (WGS) entry which is preliminary data.</text>
</comment>
<dbReference type="Gene3D" id="3.30.200.20">
    <property type="entry name" value="Phosphorylase Kinase, domain 1"/>
    <property type="match status" value="1"/>
</dbReference>
<dbReference type="PRINTS" id="PR00452">
    <property type="entry name" value="SH3DOMAIN"/>
</dbReference>
<feature type="compositionally biased region" description="Basic and acidic residues" evidence="4">
    <location>
        <begin position="590"/>
        <end position="602"/>
    </location>
</feature>
<feature type="compositionally biased region" description="Polar residues" evidence="4">
    <location>
        <begin position="812"/>
        <end position="827"/>
    </location>
</feature>
<dbReference type="EMBL" id="JARK01001346">
    <property type="protein sequence ID" value="EYC26469.1"/>
    <property type="molecule type" value="Genomic_DNA"/>
</dbReference>
<dbReference type="SUPFAM" id="SSF56112">
    <property type="entry name" value="Protein kinase-like (PK-like)"/>
    <property type="match status" value="1"/>
</dbReference>
<dbReference type="Gene3D" id="2.30.30.40">
    <property type="entry name" value="SH3 Domains"/>
    <property type="match status" value="1"/>
</dbReference>
<feature type="region of interest" description="Disordered" evidence="4">
    <location>
        <begin position="565"/>
        <end position="607"/>
    </location>
</feature>
<dbReference type="InterPro" id="IPR011009">
    <property type="entry name" value="Kinase-like_dom_sf"/>
</dbReference>
<feature type="compositionally biased region" description="Polar residues" evidence="4">
    <location>
        <begin position="774"/>
        <end position="804"/>
    </location>
</feature>
<dbReference type="STRING" id="53326.A0A016VFQ8"/>
<dbReference type="PRINTS" id="PR00109">
    <property type="entry name" value="TYRKINASE"/>
</dbReference>
<organism evidence="7 8">
    <name type="scientific">Ancylostoma ceylanicum</name>
    <dbReference type="NCBI Taxonomy" id="53326"/>
    <lineage>
        <taxon>Eukaryota</taxon>
        <taxon>Metazoa</taxon>
        <taxon>Ecdysozoa</taxon>
        <taxon>Nematoda</taxon>
        <taxon>Chromadorea</taxon>
        <taxon>Rhabditida</taxon>
        <taxon>Rhabditina</taxon>
        <taxon>Rhabditomorpha</taxon>
        <taxon>Strongyloidea</taxon>
        <taxon>Ancylostomatidae</taxon>
        <taxon>Ancylostomatinae</taxon>
        <taxon>Ancylostoma</taxon>
    </lineage>
</organism>
<feature type="compositionally biased region" description="Basic and acidic residues" evidence="4">
    <location>
        <begin position="730"/>
        <end position="741"/>
    </location>
</feature>
<dbReference type="GO" id="GO:0005524">
    <property type="term" value="F:ATP binding"/>
    <property type="evidence" value="ECO:0007669"/>
    <property type="project" value="InterPro"/>
</dbReference>
<evidence type="ECO:0000313" key="8">
    <source>
        <dbReference type="Proteomes" id="UP000024635"/>
    </source>
</evidence>
<dbReference type="PANTHER" id="PTHR24416">
    <property type="entry name" value="TYROSINE-PROTEIN KINASE RECEPTOR"/>
    <property type="match status" value="1"/>
</dbReference>
<dbReference type="CDD" id="cd00174">
    <property type="entry name" value="SH3"/>
    <property type="match status" value="1"/>
</dbReference>
<dbReference type="GO" id="GO:0043235">
    <property type="term" value="C:receptor complex"/>
    <property type="evidence" value="ECO:0007669"/>
    <property type="project" value="TreeGrafter"/>
</dbReference>
<evidence type="ECO:0000259" key="6">
    <source>
        <dbReference type="PROSITE" id="PS50011"/>
    </source>
</evidence>
<dbReference type="Pfam" id="PF07714">
    <property type="entry name" value="PK_Tyr_Ser-Thr"/>
    <property type="match status" value="1"/>
</dbReference>
<feature type="compositionally biased region" description="Pro residues" evidence="4">
    <location>
        <begin position="1050"/>
        <end position="1062"/>
    </location>
</feature>
<dbReference type="PROSITE" id="PS50011">
    <property type="entry name" value="PROTEIN_KINASE_DOM"/>
    <property type="match status" value="1"/>
</dbReference>
<feature type="region of interest" description="Disordered" evidence="4">
    <location>
        <begin position="693"/>
        <end position="741"/>
    </location>
</feature>
<dbReference type="SMART" id="SM00220">
    <property type="entry name" value="S_TKc"/>
    <property type="match status" value="1"/>
</dbReference>
<dbReference type="PANTHER" id="PTHR24416:SF611">
    <property type="entry name" value="TYROSINE-PROTEIN KINASE TRANSMEMBRANE RECEPTOR ROR"/>
    <property type="match status" value="1"/>
</dbReference>
<feature type="region of interest" description="Disordered" evidence="4">
    <location>
        <begin position="100"/>
        <end position="119"/>
    </location>
</feature>
<feature type="domain" description="Protein kinase" evidence="6">
    <location>
        <begin position="214"/>
        <end position="505"/>
    </location>
</feature>
<dbReference type="InterPro" id="IPR008271">
    <property type="entry name" value="Ser/Thr_kinase_AS"/>
</dbReference>
<dbReference type="GO" id="GO:0005886">
    <property type="term" value="C:plasma membrane"/>
    <property type="evidence" value="ECO:0007669"/>
    <property type="project" value="TreeGrafter"/>
</dbReference>
<feature type="region of interest" description="Disordered" evidence="4">
    <location>
        <begin position="886"/>
        <end position="908"/>
    </location>
</feature>
<evidence type="ECO:0000256" key="3">
    <source>
        <dbReference type="PROSITE-ProRule" id="PRU00192"/>
    </source>
</evidence>
<dbReference type="PROSITE" id="PS50002">
    <property type="entry name" value="SH3"/>
    <property type="match status" value="1"/>
</dbReference>
<dbReference type="Pfam" id="PF14604">
    <property type="entry name" value="SH3_9"/>
    <property type="match status" value="1"/>
</dbReference>
<dbReference type="Proteomes" id="UP000024635">
    <property type="component" value="Unassembled WGS sequence"/>
</dbReference>
<feature type="compositionally biased region" description="Basic and acidic residues" evidence="4">
    <location>
        <begin position="694"/>
        <end position="705"/>
    </location>
</feature>
<comment type="similarity">
    <text evidence="1">Belongs to the protein kinase superfamily. STE Ser/Thr protein kinase family. MAP kinase kinase kinase subfamily.</text>
</comment>
<evidence type="ECO:0000256" key="1">
    <source>
        <dbReference type="ARBA" id="ARBA00006529"/>
    </source>
</evidence>
<proteinExistence type="inferred from homology"/>
<dbReference type="CDD" id="cd13999">
    <property type="entry name" value="STKc_MAP3K-like"/>
    <property type="match status" value="1"/>
</dbReference>
<keyword evidence="8" id="KW-1185">Reference proteome</keyword>
<accession>A0A016VFQ8</accession>
<dbReference type="InterPro" id="IPR000719">
    <property type="entry name" value="Prot_kinase_dom"/>
</dbReference>
<dbReference type="PROSITE" id="PS00108">
    <property type="entry name" value="PROTEIN_KINASE_ST"/>
    <property type="match status" value="1"/>
</dbReference>
<dbReference type="GO" id="GO:0004714">
    <property type="term" value="F:transmembrane receptor protein tyrosine kinase activity"/>
    <property type="evidence" value="ECO:0007669"/>
    <property type="project" value="TreeGrafter"/>
</dbReference>
<dbReference type="SMART" id="SM00326">
    <property type="entry name" value="SH3"/>
    <property type="match status" value="1"/>
</dbReference>
<evidence type="ECO:0000313" key="7">
    <source>
        <dbReference type="EMBL" id="EYC26469.1"/>
    </source>
</evidence>
<dbReference type="InterPro" id="IPR001452">
    <property type="entry name" value="SH3_domain"/>
</dbReference>
<feature type="region of interest" description="Disordered" evidence="4">
    <location>
        <begin position="1047"/>
        <end position="1070"/>
    </location>
</feature>
<evidence type="ECO:0000259" key="5">
    <source>
        <dbReference type="PROSITE" id="PS50002"/>
    </source>
</evidence>
<dbReference type="GO" id="GO:0006950">
    <property type="term" value="P:response to stress"/>
    <property type="evidence" value="ECO:0007669"/>
    <property type="project" value="UniProtKB-ARBA"/>
</dbReference>
<dbReference type="InterPro" id="IPR036028">
    <property type="entry name" value="SH3-like_dom_sf"/>
</dbReference>
<dbReference type="OrthoDB" id="339325at2759"/>
<keyword evidence="2 3" id="KW-0728">SH3 domain</keyword>
<feature type="compositionally biased region" description="Low complexity" evidence="4">
    <location>
        <begin position="927"/>
        <end position="953"/>
    </location>
</feature>
<dbReference type="SUPFAM" id="SSF50044">
    <property type="entry name" value="SH3-domain"/>
    <property type="match status" value="1"/>
</dbReference>
<feature type="domain" description="SH3" evidence="5">
    <location>
        <begin position="139"/>
        <end position="200"/>
    </location>
</feature>
<feature type="region of interest" description="Disordered" evidence="4">
    <location>
        <begin position="920"/>
        <end position="953"/>
    </location>
</feature>
<sequence length="1070" mass="119012">MQIMGANSHLSSFLKRTTSSLVTTHGKYKESPAWPSAGDRPALRKLGSVSCEVLAWSEDEEEMHIVHDDDATRPYVNLPRIPLQHSASPSTDSEYDLFKKSTRKSSEVPSTELESETDVTDNEVTFRDRDQVHFDRDPEPSQVFEILYDYEARNNDELDLKAGTTVKLIRKTEEESWFYGECEDGKRGLFPGNYVKLLGSDAKLITAGEISEPPAGSKLIGRGACADVFKVVFEGELVALKRIRGEPKTSDIEALKREAVMINRLRHSNIIHLLGVCLEQPRIGLVLELCEGGSLKKLCQALVNSFVSVRIIVDWAAQIASAMKCLASENLMHRDLKADNVLVKEQVCLCNVSPSTPTYATQSIHLHNGIQADGYCQFCQGKALDRLTVKITDFGATKKIKDEEEKRQSLVGTYAWMAPEAYKFQQYSEASDVWSYGVVLWELLTRKDPHQGHMPITVAFIVSTKGIDLPIADDCPLKWKDIMQSCWNVDPEKRPTFASLLDQFVEYREELERTGFSEEQEALVQRVHADIEKEITQFYVKLERDGHEKMRIMCQKLYEQLDMRGDGGSKLPESAAPEVRERRRGKKKIEKQDISKPQECRHLISIQQPTSSKTDLKVIMFDRQSSGSGATAKATSPFGTLPRREKERLDVHRPLQQNLSVSSPNLNELEATCNGKKTGTLQRKDAIRKKRQVLAHDDSLEHERSMQYPDPDAENRPHHLPPGRIGNSGRRSEGTHEDSSKMKKLLSRFHVFRRGNHSVESDEAPPSARLSPVSAKQTVFPQPTKPTSSNYEHLSPQHKLSSTSTDDDYTKLTPTNKAVRNKVSPSDKTGKRGEIQCTQQTTRYVKPGLHHPSSSNGFGVGAGNDGMSRSPRREIGIDEIIPVSHEGSYVPPSIPIKHHRRTPSDEKGVARQNAFHNGHAARSPLHSSTQPSLSTIIPPSTSSSSGSCTTLNSRIPAPSTDPYITCAGPKIGVINNVPYLTMTPKHSVSHPVPPPPVATVQNDQYIQCPRKPERPITLNLTHAHTPESSGISTCSAFSNLSLADAVPLTHAPPPPRPPPMIPPRDGSIGL</sequence>
<dbReference type="Gene3D" id="1.10.510.10">
    <property type="entry name" value="Transferase(Phosphotransferase) domain 1"/>
    <property type="match status" value="1"/>
</dbReference>
<dbReference type="GO" id="GO:0007169">
    <property type="term" value="P:cell surface receptor protein tyrosine kinase signaling pathway"/>
    <property type="evidence" value="ECO:0007669"/>
    <property type="project" value="TreeGrafter"/>
</dbReference>
<dbReference type="InterPro" id="IPR001245">
    <property type="entry name" value="Ser-Thr/Tyr_kinase_cat_dom"/>
</dbReference>
<gene>
    <name evidence="7" type="primary">Acey_s0010.g1172</name>
    <name evidence="7" type="synonym">Acey-mlk-1</name>
    <name evidence="7" type="ORF">Y032_0010g1172</name>
</gene>
<protein>
    <submittedName>
        <fullName evidence="7">Uncharacterized protein</fullName>
    </submittedName>
</protein>
<feature type="region of interest" description="Disordered" evidence="4">
    <location>
        <begin position="757"/>
        <end position="871"/>
    </location>
</feature>
<dbReference type="AlphaFoldDB" id="A0A016VFQ8"/>
<dbReference type="InterPro" id="IPR050122">
    <property type="entry name" value="RTK"/>
</dbReference>
<evidence type="ECO:0000256" key="2">
    <source>
        <dbReference type="ARBA" id="ARBA00022443"/>
    </source>
</evidence>
<name>A0A016VFQ8_9BILA</name>